<dbReference type="EMBL" id="JAIWOZ010000003">
    <property type="protein sequence ID" value="KAH6608209.1"/>
    <property type="molecule type" value="Genomic_DNA"/>
</dbReference>
<feature type="region of interest" description="Disordered" evidence="1">
    <location>
        <begin position="2367"/>
        <end position="2388"/>
    </location>
</feature>
<sequence length="2663" mass="284368">MPGTGTGDGGGDGANSLAATQSNTPIAPSGDELDPVGRVEKAMGDLLDQVHDQTSFPVDTKADKPSATLKYSVGAHLTLDIAASWVLFEGFELTNIRLGLAVSKTTHSDAAFMISLEAEAKLGDVRIKVTGTIPRLEDGRDVDFVITLTALASLDHMPLDSLVAMSSSDTIPFDSAYWLVKGAIDPSIAEQIFWDRDGGLAATASLTVTRLAAKPYKYQVKSFQAGILGSFDWDMMEDRLKLRRASLSVIARRKTPKDDLDWALEIAGSLLVSRDIPVDLSGKFVIQGGKCVGMSARIEVGSLRGVALPALMDSVAGGGSSGKAREDYEPPPNLHVPIDGLSRPLVLAVTLANKLPSGGWSLVDAEATLAMDKIGWTVIDGVTLESLMFSLEAKQDVQPAASGAPVTNSSGLAVTADPGELTYVYRAYLRGVLTLVGLPLAAEVTYLSRGNSLTIRASVPEDTICSARSLLSSVSTRVAPGQGGDPNPKYDLMPVANEEKVPQGCPLDTSWALRGDFVAHRECILRVEDSKLSSASVAVAYRGDAFSWQLSEGFRILDAGLFFEADFTAPASTTDPRISAFVYGAVALSRTTSLFGFAACSKTPGRKEFDVLLTLDVRPGASLGKPPQDIMNDKSLVGRDIDTSGWTLPSSLPEGSSLKSVAESSRATLTASLASPSPTASTVLKAVTASLRVSGSWKLLSGVELTDVALGLVARRREATPTAPFDLLASAYGKIQVQLGSSSFDLWSHALLEKQGSSSDFVATITACTAGTSKEPPVVSQLSPLQLASVPFLGNFAPEIPVDRQPPPDCPARIKDLLESTLASCEIHVTEGESAAGWNLSDITFRLAAAGLWEVLPSRVVVHAASLKVSVHEPRDSAKRSFAVDLEAQMKIGASTILDASMAFSRLQDRSIISGSLTTGSAQTVDVAKMAQELVPGQPDGTIPAGSTNFDLVTETGIRFWLDSARPTLLLVGSTMSGRLLYFLHRPNPNTQDYAWLLSMTITNTTQVFPWIDSSVTGAFKLDEIGIEVINRELQVQELVSYLTLAASSDDASIQQQVVSPVNLLRGLDPSVPLEAGAWIVASVNLGEKAGEMTDALTLAASPGSPARITMYANVKANAKAMDCHLRLSNFKLLGDSLMLNGTVTYRPSQSSIEFEATPLILLDLSSHSTPQIMAKGLMTKELTRFGAKLAEAEKVTVDDPFDLMYNTSLSIVEVTATFLKATESGKPPSSTVTMSGSLRLGSAASDWRVKAAVVFIDGKARIVTGTLETATKTDAIADRLLAPETPSPGEDSLWPSDFPVFQLDSAMVYYAKSIWSGEEPLIVDGKTYQFGYCISASIKLFGAPFTVTARLPEDRSGLQISGAYNDKIDLIFAQLHGYDYQGQKLPWPSVKIDTTNKKRVYAAETGIEFFGIQGYEISLSYESAASRDGRLRGTIAYKGSLLGISNPSISIAYEDGYLYIYSWPMLKSGEESDKDYLQNAIREASKTYKCDKCKDLVKLVLDKAIETNFDFSLGRSKTKQNPVEDKTKYVGCVEWGYEVWVNHPIRGRTRIGRLEMTPVDITISDGFNTNSIGKALLGFIIQQAPNVGKALLADAVKFPLLVGLMNMKGVAAELLSSLLCRDVKEDNVKDEAEKQINDNKEEPTKRGNATEAAFEEVGAALSFGAALAAFAGGVVAFGLFTGLEVLLGGGGSLALLLLPLLVGDKANMVRAAMDLYKKKLQDCINAQNSARSRLCLITTPSAAPVLSWTKDTATEATIQIDWSRSLPKPPAGAPPEYFGDFSQFTWQVAYGFADDPAAPPGITILNPTTERSCAVTDPAFLQQRSVYVWVRSRFKLDKEEVASNWSPGGPPITHLLYLPAPKGVVASITNAPAFDQVTIGIAEAKKTRYLVAFAADEEATASPAYQIEVSDGAPMITVPVLGFSLDPGNLKPLKAFIRELSSDATQYRDSPWKASETSLQASQEDLGLTVQQVAGCNALLEWNSTGAAPSAFAYAATRPDGSLIATKTEDQIPGDRIRTQLSSADFTPDVSVILAVRRVPTAPNVLQAFDKKAIRFTSALVISSQSFFDAESQRVELYVTGAAPLTVGMEAAVTMHYAGDNPKPVTIQSKVEFSDSAAPLAKLSAIQLAAPLPQAIDVAIETDQTAEPQRSPQWPFPATSGPFAANFHVHYDGSSLGVYWSITNGSVDSCRMDLVGTNLALIVRGQSLPMTERGDFKAVLTDQHLGVLKNGGKKARIQVWCTAAQQGALKSKEKICWLPDLGLWTGQSKAANTAAAVPLSSLANMSTASANGLGGLWWLDGKCSRIEGVMRTARTDSWKADGGNVYGTPVISGGSAVASCSRGDSHQEIFWIDSAGGIHGLWRTSNGQSLSPPSDYKVQSPGTADTTRGGSLVALCCASNTMDLWYLTPDGNVNNAHWWANRPTGWGAPTRVAQGIVSGDAARPALAACSGGPAGSAELFWVQRVGSGYTVQNRRCRETNATTPAYDAQVVTDAAAASPAPGTKPHALCSSLHGTVVAWITSTGAVQTAVRKAVDGASPLPPWKLAWTVAPPGTASLRSQLCSGTWDAAARLPGLYWIGDDGSVTVAEYNSEQSPDGRLWYDYWASYKHNVNITWRQDPRCLGEIAVRPGTADSVRLFWISGVDNCVYHMRYPKEGAKPWPS</sequence>
<accession>A0A9P8TX06</accession>
<feature type="compositionally biased region" description="Gly residues" evidence="1">
    <location>
        <begin position="1"/>
        <end position="13"/>
    </location>
</feature>
<protein>
    <submittedName>
        <fullName evidence="3">Uncharacterized protein</fullName>
    </submittedName>
</protein>
<keyword evidence="2" id="KW-0472">Membrane</keyword>
<keyword evidence="2" id="KW-1133">Transmembrane helix</keyword>
<keyword evidence="4" id="KW-1185">Reference proteome</keyword>
<feature type="compositionally biased region" description="Polar residues" evidence="1">
    <location>
        <begin position="17"/>
        <end position="26"/>
    </location>
</feature>
<keyword evidence="2" id="KW-0812">Transmembrane</keyword>
<dbReference type="Gene3D" id="2.120.10.70">
    <property type="entry name" value="Fucose-specific lectin"/>
    <property type="match status" value="1"/>
</dbReference>
<feature type="region of interest" description="Disordered" evidence="1">
    <location>
        <begin position="1"/>
        <end position="35"/>
    </location>
</feature>
<feature type="transmembrane region" description="Helical" evidence="2">
    <location>
        <begin position="1658"/>
        <end position="1681"/>
    </location>
</feature>
<evidence type="ECO:0000256" key="1">
    <source>
        <dbReference type="SAM" id="MobiDB-lite"/>
    </source>
</evidence>
<name>A0A9P8TX06_9HYPO</name>
<comment type="caution">
    <text evidence="3">The sequence shown here is derived from an EMBL/GenBank/DDBJ whole genome shotgun (WGS) entry which is preliminary data.</text>
</comment>
<evidence type="ECO:0000256" key="2">
    <source>
        <dbReference type="SAM" id="Phobius"/>
    </source>
</evidence>
<feature type="transmembrane region" description="Helical" evidence="2">
    <location>
        <begin position="1686"/>
        <end position="1703"/>
    </location>
</feature>
<dbReference type="Proteomes" id="UP000827724">
    <property type="component" value="Unassembled WGS sequence"/>
</dbReference>
<dbReference type="SUPFAM" id="SSF89372">
    <property type="entry name" value="Fucose-specific lectin"/>
    <property type="match status" value="1"/>
</dbReference>
<organism evidence="3 4">
    <name type="scientific">Trichoderma cornu-damae</name>
    <dbReference type="NCBI Taxonomy" id="654480"/>
    <lineage>
        <taxon>Eukaryota</taxon>
        <taxon>Fungi</taxon>
        <taxon>Dikarya</taxon>
        <taxon>Ascomycota</taxon>
        <taxon>Pezizomycotina</taxon>
        <taxon>Sordariomycetes</taxon>
        <taxon>Hypocreomycetidae</taxon>
        <taxon>Hypocreales</taxon>
        <taxon>Hypocreaceae</taxon>
        <taxon>Trichoderma</taxon>
    </lineage>
</organism>
<gene>
    <name evidence="3" type="ORF">Trco_004522</name>
</gene>
<reference evidence="3" key="1">
    <citation type="submission" date="2021-08" db="EMBL/GenBank/DDBJ databases">
        <title>Chromosome-Level Trichoderma cornu-damae using Hi-C Data.</title>
        <authorList>
            <person name="Kim C.S."/>
        </authorList>
    </citation>
    <scope>NUCLEOTIDE SEQUENCE</scope>
    <source>
        <strain evidence="3">KA19-0412C</strain>
    </source>
</reference>
<dbReference type="OrthoDB" id="3259037at2759"/>
<evidence type="ECO:0000313" key="4">
    <source>
        <dbReference type="Proteomes" id="UP000827724"/>
    </source>
</evidence>
<proteinExistence type="predicted"/>
<evidence type="ECO:0000313" key="3">
    <source>
        <dbReference type="EMBL" id="KAH6608209.1"/>
    </source>
</evidence>